<dbReference type="PANTHER" id="PTHR46601:SF1">
    <property type="entry name" value="ADF-H DOMAIN-CONTAINING PROTEIN"/>
    <property type="match status" value="1"/>
</dbReference>
<proteinExistence type="predicted"/>
<dbReference type="AlphaFoldDB" id="A0A821RW78"/>
<dbReference type="EMBL" id="CAJOBR010006506">
    <property type="protein sequence ID" value="CAF4845343.1"/>
    <property type="molecule type" value="Genomic_DNA"/>
</dbReference>
<evidence type="ECO:0000313" key="2">
    <source>
        <dbReference type="EMBL" id="CAF4845343.1"/>
    </source>
</evidence>
<dbReference type="PANTHER" id="PTHR46601">
    <property type="entry name" value="ULP_PROTEASE DOMAIN-CONTAINING PROTEIN"/>
    <property type="match status" value="1"/>
</dbReference>
<reference evidence="2" key="1">
    <citation type="submission" date="2021-02" db="EMBL/GenBank/DDBJ databases">
        <authorList>
            <person name="Nowell W R."/>
        </authorList>
    </citation>
    <scope>NUCLEOTIDE SEQUENCE</scope>
</reference>
<comment type="caution">
    <text evidence="2">The sequence shown here is derived from an EMBL/GenBank/DDBJ whole genome shotgun (WGS) entry which is preliminary data.</text>
</comment>
<protein>
    <submittedName>
        <fullName evidence="2">Uncharacterized protein</fullName>
    </submittedName>
</protein>
<accession>A0A821RW78</accession>
<evidence type="ECO:0000313" key="3">
    <source>
        <dbReference type="Proteomes" id="UP000663848"/>
    </source>
</evidence>
<dbReference type="EMBL" id="CAJNYT010000856">
    <property type="protein sequence ID" value="CAF3378228.1"/>
    <property type="molecule type" value="Genomic_DNA"/>
</dbReference>
<evidence type="ECO:0000313" key="1">
    <source>
        <dbReference type="EMBL" id="CAF3378228.1"/>
    </source>
</evidence>
<sequence>MKLPKNKKVFPKEQAYANGIKLKRIQLRTLTKELEKLHASQPLTLARDSPSKVVFDNVSSNAKQRTVLRLKDKIKSLPRGTSTQIRKKFGINLSKKILPKTTSRSSIQTEIETFLCRDDITKLCPDKRKKIDDIDYVTFTRCVPSYIQKSNNDSWGTCLCMTCLNPQLKYEKLHQLKRKYACIKVIVDSTPIDLYDLAKDEMKINEFKDNLAELDTEDILVTFCEWQKLKAVNFTAPVSTKVSMSISMKEFIKKFIIEVDVLTQHIRRMPEQFRAAKAAKEQAKENTQVAKIQLDWSENYNLKQAREEKGAYYYEQHIFIQSGFVWSKNNSFSFGSISDDICRMAEVAWAAIEDLLNELIEKNNININFISDSPVSQYRNKTMIFLMEKLAIDRHIDIKWIFLESGHGKGVADAVGAAVKHKFDVVVAVNPDNTSENALSLINVIKNTDIKFFLYDTTNIASLKKRIPNLRTVKGTASFHEMLATKDGKFYAKTVSNEKEKLVQLNFQLITTFRRFFVLSYEI</sequence>
<gene>
    <name evidence="1" type="ORF">GRG538_LOCUS7950</name>
    <name evidence="2" type="ORF">QYT958_LOCUS26751</name>
</gene>
<dbReference type="Proteomes" id="UP000663848">
    <property type="component" value="Unassembled WGS sequence"/>
</dbReference>
<dbReference type="Proteomes" id="UP000663872">
    <property type="component" value="Unassembled WGS sequence"/>
</dbReference>
<organism evidence="2 3">
    <name type="scientific">Rotaria socialis</name>
    <dbReference type="NCBI Taxonomy" id="392032"/>
    <lineage>
        <taxon>Eukaryota</taxon>
        <taxon>Metazoa</taxon>
        <taxon>Spiralia</taxon>
        <taxon>Gnathifera</taxon>
        <taxon>Rotifera</taxon>
        <taxon>Eurotatoria</taxon>
        <taxon>Bdelloidea</taxon>
        <taxon>Philodinida</taxon>
        <taxon>Philodinidae</taxon>
        <taxon>Rotaria</taxon>
    </lineage>
</organism>
<name>A0A821RW78_9BILA</name>